<keyword evidence="3" id="KW-1185">Reference proteome</keyword>
<dbReference type="Pfam" id="PF00107">
    <property type="entry name" value="ADH_zinc_N"/>
    <property type="match status" value="1"/>
</dbReference>
<evidence type="ECO:0000313" key="3">
    <source>
        <dbReference type="Proteomes" id="UP000056968"/>
    </source>
</evidence>
<dbReference type="OrthoDB" id="9790818at2"/>
<dbReference type="InterPro" id="IPR052711">
    <property type="entry name" value="Zinc_ADH-like"/>
</dbReference>
<dbReference type="InterPro" id="IPR011032">
    <property type="entry name" value="GroES-like_sf"/>
</dbReference>
<dbReference type="Proteomes" id="UP000056968">
    <property type="component" value="Chromosome"/>
</dbReference>
<dbReference type="GO" id="GO:0016491">
    <property type="term" value="F:oxidoreductase activity"/>
    <property type="evidence" value="ECO:0007669"/>
    <property type="project" value="InterPro"/>
</dbReference>
<dbReference type="AlphaFoldDB" id="A0A0S3F283"/>
<dbReference type="KEGG" id="sbd:ATN00_17505"/>
<proteinExistence type="predicted"/>
<dbReference type="Pfam" id="PF08240">
    <property type="entry name" value="ADH_N"/>
    <property type="match status" value="1"/>
</dbReference>
<feature type="domain" description="Enoyl reductase (ER)" evidence="1">
    <location>
        <begin position="11"/>
        <end position="331"/>
    </location>
</feature>
<name>A0A0S3F283_9SPHN</name>
<accession>A0A0S3F283</accession>
<protein>
    <submittedName>
        <fullName evidence="2">Alcohol dehydrogenase</fullName>
    </submittedName>
</protein>
<dbReference type="STRING" id="1332080.ATN00_17505"/>
<dbReference type="PANTHER" id="PTHR45033:SF3">
    <property type="entry name" value="DEHYDROGENASE, PUTATIVE (AFU_ORTHOLOGUE AFUA_2G13270)-RELATED"/>
    <property type="match status" value="1"/>
</dbReference>
<reference evidence="2 3" key="1">
    <citation type="submission" date="2015-11" db="EMBL/GenBank/DDBJ databases">
        <title>A Two-component Flavoprotein Monooxygenase System MeaXY Responsible for para-Hydroxylation of 2-Methyl-6-ethylaniline and 2,6-Diethylaniline in Sphingobium baderi DE-13.</title>
        <authorList>
            <person name="Cheng M."/>
            <person name="Meng Q."/>
            <person name="Yang Y."/>
            <person name="Chu C."/>
            <person name="Yan X."/>
            <person name="He J."/>
            <person name="Li S."/>
        </authorList>
    </citation>
    <scope>NUCLEOTIDE SEQUENCE [LARGE SCALE GENOMIC DNA]</scope>
    <source>
        <strain evidence="2 3">DE-13</strain>
    </source>
</reference>
<dbReference type="SUPFAM" id="SSF50129">
    <property type="entry name" value="GroES-like"/>
    <property type="match status" value="1"/>
</dbReference>
<dbReference type="SMART" id="SM00829">
    <property type="entry name" value="PKS_ER"/>
    <property type="match status" value="1"/>
</dbReference>
<dbReference type="SUPFAM" id="SSF51735">
    <property type="entry name" value="NAD(P)-binding Rossmann-fold domains"/>
    <property type="match status" value="1"/>
</dbReference>
<dbReference type="InterPro" id="IPR036291">
    <property type="entry name" value="NAD(P)-bd_dom_sf"/>
</dbReference>
<gene>
    <name evidence="2" type="ORF">ATN00_17505</name>
</gene>
<evidence type="ECO:0000313" key="2">
    <source>
        <dbReference type="EMBL" id="ALR21822.1"/>
    </source>
</evidence>
<dbReference type="InterPro" id="IPR020843">
    <property type="entry name" value="ER"/>
</dbReference>
<dbReference type="EMBL" id="CP013264">
    <property type="protein sequence ID" value="ALR21822.1"/>
    <property type="molecule type" value="Genomic_DNA"/>
</dbReference>
<sequence length="333" mass="34973">MKALYLERTDGPDSVAVAEIETPVPGPGEVRVAVKAASVNHRELFITHGQYPGMVVPTSLGCDGAGVVDMIGEGVTGVSEGDEVVLYPARNWGPNRHAPAADFGLLGMPFAGTIAEYICVPVDNLAPKPAFMSFEEAGAMPLTALTSWRALMFKGRLEAGETLLISGVGGGVATFGLAFAVAKGANVYVTGESQDVIDRAIAMGAKGGLLYTDPDWRKQVGKLTGGVDVVLDGAPSPSFANYVRAINPGARIVIYGSTAGNEVKFNATDIFLKSASIVGSQVGDPQDFKNMLAFAAQHEIKPVIEATYPLAQAKEALLHLRDQHKFGKVVVTM</sequence>
<dbReference type="PANTHER" id="PTHR45033">
    <property type="match status" value="1"/>
</dbReference>
<dbReference type="InterPro" id="IPR013154">
    <property type="entry name" value="ADH-like_N"/>
</dbReference>
<dbReference type="InterPro" id="IPR013149">
    <property type="entry name" value="ADH-like_C"/>
</dbReference>
<evidence type="ECO:0000259" key="1">
    <source>
        <dbReference type="SMART" id="SM00829"/>
    </source>
</evidence>
<organism evidence="2 3">
    <name type="scientific">Sphingobium baderi</name>
    <dbReference type="NCBI Taxonomy" id="1332080"/>
    <lineage>
        <taxon>Bacteria</taxon>
        <taxon>Pseudomonadati</taxon>
        <taxon>Pseudomonadota</taxon>
        <taxon>Alphaproteobacteria</taxon>
        <taxon>Sphingomonadales</taxon>
        <taxon>Sphingomonadaceae</taxon>
        <taxon>Sphingobium</taxon>
    </lineage>
</organism>
<dbReference type="RefSeq" id="WP_062067025.1">
    <property type="nucleotide sequence ID" value="NZ_CP013264.1"/>
</dbReference>
<dbReference type="Gene3D" id="3.90.180.10">
    <property type="entry name" value="Medium-chain alcohol dehydrogenases, catalytic domain"/>
    <property type="match status" value="1"/>
</dbReference>